<dbReference type="InterPro" id="IPR024409">
    <property type="entry name" value="DUF3833"/>
</dbReference>
<reference evidence="2 3" key="2">
    <citation type="journal article" date="2015" name="Syst. Appl. Microbiol.">
        <title>Nitrincola nitratireducens sp. nov. isolated from a haloalkaline crater lake.</title>
        <authorList>
            <person name="Singh A."/>
            <person name="Vaidya B."/>
            <person name="Tanuku N.R."/>
            <person name="Pinnaka A.K."/>
        </authorList>
    </citation>
    <scope>NUCLEOTIDE SEQUENCE [LARGE SCALE GENOMIC DNA]</scope>
    <source>
        <strain evidence="2 3">AK23</strain>
    </source>
</reference>
<protein>
    <recommendedName>
        <fullName evidence="4">Lipoprotein</fullName>
    </recommendedName>
</protein>
<dbReference type="STRING" id="1229521.D791_00412"/>
<dbReference type="PROSITE" id="PS51257">
    <property type="entry name" value="PROKAR_LIPOPROTEIN"/>
    <property type="match status" value="1"/>
</dbReference>
<dbReference type="EMBL" id="AONB01000001">
    <property type="protein sequence ID" value="EXJ13064.1"/>
    <property type="molecule type" value="Genomic_DNA"/>
</dbReference>
<reference evidence="3" key="1">
    <citation type="submission" date="2012-11" db="EMBL/GenBank/DDBJ databases">
        <authorList>
            <person name="Singh A."/>
            <person name="Pinnaka A.K."/>
            <person name="Vaidya B."/>
        </authorList>
    </citation>
    <scope>NUCLEOTIDE SEQUENCE [LARGE SCALE GENOMIC DNA]</scope>
    <source>
        <strain evidence="3">AK23</strain>
    </source>
</reference>
<sequence>MRARSLNLCFLLLLMVGCSNMNIEHFDKREPKLVLEDFFEGKVYAWGIFEDRFGKLRREFIVEIDGTMENGKLVLDELFLYSDGELDRRIWTITPQGNGQYSGTADDIIGQASGQIKGNTLHWVYSMNLKVGDDSWKVNFDDWMYLQPGGVLINRATIRKWGFELGTVTLSFSRGEHLNHAPFSLSEHFSDR</sequence>
<evidence type="ECO:0000313" key="2">
    <source>
        <dbReference type="EMBL" id="EXJ13064.1"/>
    </source>
</evidence>
<accession>W9V155</accession>
<organism evidence="2 3">
    <name type="scientific">Nitrincola nitratireducens</name>
    <dbReference type="NCBI Taxonomy" id="1229521"/>
    <lineage>
        <taxon>Bacteria</taxon>
        <taxon>Pseudomonadati</taxon>
        <taxon>Pseudomonadota</taxon>
        <taxon>Gammaproteobacteria</taxon>
        <taxon>Oceanospirillales</taxon>
        <taxon>Oceanospirillaceae</taxon>
        <taxon>Nitrincola</taxon>
    </lineage>
</organism>
<feature type="chain" id="PRO_5004933771" description="Lipoprotein" evidence="1">
    <location>
        <begin position="22"/>
        <end position="192"/>
    </location>
</feature>
<evidence type="ECO:0000313" key="3">
    <source>
        <dbReference type="Proteomes" id="UP000019464"/>
    </source>
</evidence>
<comment type="caution">
    <text evidence="2">The sequence shown here is derived from an EMBL/GenBank/DDBJ whole genome shotgun (WGS) entry which is preliminary data.</text>
</comment>
<proteinExistence type="predicted"/>
<keyword evidence="3" id="KW-1185">Reference proteome</keyword>
<evidence type="ECO:0000256" key="1">
    <source>
        <dbReference type="SAM" id="SignalP"/>
    </source>
</evidence>
<dbReference type="AlphaFoldDB" id="W9V155"/>
<keyword evidence="1" id="KW-0732">Signal</keyword>
<dbReference type="Proteomes" id="UP000019464">
    <property type="component" value="Unassembled WGS sequence"/>
</dbReference>
<evidence type="ECO:0008006" key="4">
    <source>
        <dbReference type="Google" id="ProtNLM"/>
    </source>
</evidence>
<name>W9V155_9GAMM</name>
<gene>
    <name evidence="2" type="ORF">D791_00412</name>
</gene>
<dbReference type="Pfam" id="PF12915">
    <property type="entry name" value="DUF3833"/>
    <property type="match status" value="1"/>
</dbReference>
<feature type="signal peptide" evidence="1">
    <location>
        <begin position="1"/>
        <end position="21"/>
    </location>
</feature>